<organism evidence="1 2">
    <name type="scientific">Pseudomonas syringae</name>
    <dbReference type="NCBI Taxonomy" id="317"/>
    <lineage>
        <taxon>Bacteria</taxon>
        <taxon>Pseudomonadati</taxon>
        <taxon>Pseudomonadota</taxon>
        <taxon>Gammaproteobacteria</taxon>
        <taxon>Pseudomonadales</taxon>
        <taxon>Pseudomonadaceae</taxon>
        <taxon>Pseudomonas</taxon>
    </lineage>
</organism>
<sequence length="60" mass="6722">MLRKFSGDLTTRDPNHAGCSVLLSMSAFADYQCIQMVRLQTKVDDRLSGEIVISTYGMSY</sequence>
<reference evidence="1 2" key="1">
    <citation type="submission" date="2014-07" db="EMBL/GenBank/DDBJ databases">
        <title>Draft Genome Sequences of Environmental Pseudomonas syringae strains.</title>
        <authorList>
            <person name="Baltrus D.A."/>
            <person name="Berge O."/>
            <person name="Morris C."/>
        </authorList>
    </citation>
    <scope>NUCLEOTIDE SEQUENCE [LARGE SCALE GENOMIC DNA]</scope>
    <source>
        <strain evidence="1 2">GAW0119</strain>
    </source>
</reference>
<dbReference type="AlphaFoldDB" id="A0A085VQ55"/>
<accession>A0A085VQ55</accession>
<keyword evidence="2" id="KW-1185">Reference proteome</keyword>
<name>A0A085VQ55_PSESX</name>
<evidence type="ECO:0000313" key="2">
    <source>
        <dbReference type="Proteomes" id="UP000028631"/>
    </source>
</evidence>
<proteinExistence type="predicted"/>
<dbReference type="PATRIC" id="fig|317.175.peg.664"/>
<evidence type="ECO:0000313" key="1">
    <source>
        <dbReference type="EMBL" id="KFE57568.1"/>
    </source>
</evidence>
<dbReference type="EMBL" id="JPQU01000017">
    <property type="protein sequence ID" value="KFE57568.1"/>
    <property type="molecule type" value="Genomic_DNA"/>
</dbReference>
<dbReference type="Proteomes" id="UP000028631">
    <property type="component" value="Unassembled WGS sequence"/>
</dbReference>
<comment type="caution">
    <text evidence="1">The sequence shown here is derived from an EMBL/GenBank/DDBJ whole genome shotgun (WGS) entry which is preliminary data.</text>
</comment>
<gene>
    <name evidence="1" type="ORF">IV01_03160</name>
</gene>
<protein>
    <submittedName>
        <fullName evidence="1">Uncharacterized protein</fullName>
    </submittedName>
</protein>